<dbReference type="Pfam" id="PF00150">
    <property type="entry name" value="Cellulase"/>
    <property type="match status" value="1"/>
</dbReference>
<feature type="domain" description="Glycoside hydrolase family 5" evidence="6">
    <location>
        <begin position="83"/>
        <end position="327"/>
    </location>
</feature>
<dbReference type="PROSITE" id="PS51257">
    <property type="entry name" value="PROKAR_LIPOPROTEIN"/>
    <property type="match status" value="1"/>
</dbReference>
<dbReference type="Proteomes" id="UP000030786">
    <property type="component" value="Chromosome"/>
</dbReference>
<gene>
    <name evidence="7" type="ORF">M666_10995</name>
</gene>
<evidence type="ECO:0000256" key="2">
    <source>
        <dbReference type="ARBA" id="ARBA00023295"/>
    </source>
</evidence>
<keyword evidence="1 3" id="KW-0378">Hydrolase</keyword>
<dbReference type="KEGG" id="cbat:M666_10995"/>
<evidence type="ECO:0000313" key="8">
    <source>
        <dbReference type="Proteomes" id="UP000030786"/>
    </source>
</evidence>
<dbReference type="PANTHER" id="PTHR34142:SF1">
    <property type="entry name" value="GLYCOSIDE HYDROLASE FAMILY 5 DOMAIN-CONTAINING PROTEIN"/>
    <property type="match status" value="1"/>
</dbReference>
<sequence length="367" mass="40849">MIMRIPLFKTVFFLSLFFLISCSSDAEPEIIDPVDTEETADATDDEPAAPEPESTPEPDTNTETATNVVEAYGQLSVSGSKIVDENNNPIQLRGMSLFWSQWMGQYYTTGTVNWLHADWNATVVRAAMGIEDADGYISNPATEKAKVFAVIDAAIDAGIYVIVDWHSHHAEDHIPEAKAFFAEVAQKYGDQPNIIYETYNEPLDVSWTGVLKPYHETIIAEIRKYDPDNLIICGTRTWSQRVDEVVGHEINDANVAYTLHYYAATHKQELRDIAQIALNNNLAIFVTEYGVTEASGNGYIDEASTKTWWNYLDDHKISWCNWSIADKDENAAALTSGASGSGNWAESELTVSGKLVRSELLAKNPTY</sequence>
<dbReference type="GO" id="GO:0000272">
    <property type="term" value="P:polysaccharide catabolic process"/>
    <property type="evidence" value="ECO:0007669"/>
    <property type="project" value="InterPro"/>
</dbReference>
<dbReference type="PROSITE" id="PS00659">
    <property type="entry name" value="GLYCOSYL_HYDROL_F5"/>
    <property type="match status" value="1"/>
</dbReference>
<feature type="signal peptide" evidence="5">
    <location>
        <begin position="1"/>
        <end position="26"/>
    </location>
</feature>
<feature type="region of interest" description="Disordered" evidence="4">
    <location>
        <begin position="37"/>
        <end position="62"/>
    </location>
</feature>
<evidence type="ECO:0000313" key="7">
    <source>
        <dbReference type="EMBL" id="AIZ42064.1"/>
    </source>
</evidence>
<evidence type="ECO:0000256" key="4">
    <source>
        <dbReference type="SAM" id="MobiDB-lite"/>
    </source>
</evidence>
<organism evidence="7 8">
    <name type="scientific">Cellulophaga baltica 18</name>
    <dbReference type="NCBI Taxonomy" id="1348584"/>
    <lineage>
        <taxon>Bacteria</taxon>
        <taxon>Pseudomonadati</taxon>
        <taxon>Bacteroidota</taxon>
        <taxon>Flavobacteriia</taxon>
        <taxon>Flavobacteriales</taxon>
        <taxon>Flavobacteriaceae</taxon>
        <taxon>Cellulophaga</taxon>
    </lineage>
</organism>
<protein>
    <submittedName>
        <fullName evidence="7">Glycoside hydrolase</fullName>
    </submittedName>
</protein>
<name>A0AAU8S203_9FLAO</name>
<dbReference type="Gene3D" id="3.20.20.80">
    <property type="entry name" value="Glycosidases"/>
    <property type="match status" value="1"/>
</dbReference>
<dbReference type="PANTHER" id="PTHR34142">
    <property type="entry name" value="ENDO-BETA-1,4-GLUCANASE A"/>
    <property type="match status" value="1"/>
</dbReference>
<keyword evidence="5" id="KW-0732">Signal</keyword>
<proteinExistence type="inferred from homology"/>
<dbReference type="InterPro" id="IPR001547">
    <property type="entry name" value="Glyco_hydro_5"/>
</dbReference>
<dbReference type="SUPFAM" id="SSF51445">
    <property type="entry name" value="(Trans)glycosidases"/>
    <property type="match status" value="1"/>
</dbReference>
<evidence type="ECO:0000256" key="3">
    <source>
        <dbReference type="RuleBase" id="RU361153"/>
    </source>
</evidence>
<evidence type="ECO:0000256" key="5">
    <source>
        <dbReference type="SAM" id="SignalP"/>
    </source>
</evidence>
<evidence type="ECO:0000256" key="1">
    <source>
        <dbReference type="ARBA" id="ARBA00022801"/>
    </source>
</evidence>
<reference evidence="7 8" key="1">
    <citation type="journal article" date="2014" name="Environ. Microbiol.">
        <title>Contrasting genomic patterns and infection strategies of two co-existing Bacteroidetes podovirus genera.</title>
        <authorList>
            <person name="Holmfeldt K."/>
            <person name="Howard-Varona C."/>
            <person name="Solonenko N."/>
            <person name="Sullivan M.B."/>
        </authorList>
    </citation>
    <scope>NUCLEOTIDE SEQUENCE [LARGE SCALE GENOMIC DNA]</scope>
    <source>
        <strain evidence="7 8">18</strain>
    </source>
</reference>
<comment type="similarity">
    <text evidence="3">Belongs to the glycosyl hydrolase 5 (cellulase A) family.</text>
</comment>
<feature type="compositionally biased region" description="Acidic residues" evidence="4">
    <location>
        <begin position="37"/>
        <end position="48"/>
    </location>
</feature>
<dbReference type="EMBL" id="CP009976">
    <property type="protein sequence ID" value="AIZ42064.1"/>
    <property type="molecule type" value="Genomic_DNA"/>
</dbReference>
<dbReference type="InterPro" id="IPR018087">
    <property type="entry name" value="Glyco_hydro_5_CS"/>
</dbReference>
<keyword evidence="2 3" id="KW-0326">Glycosidase</keyword>
<dbReference type="AlphaFoldDB" id="A0AAU8S203"/>
<feature type="chain" id="PRO_5043583089" evidence="5">
    <location>
        <begin position="27"/>
        <end position="367"/>
    </location>
</feature>
<dbReference type="InterPro" id="IPR017853">
    <property type="entry name" value="GH"/>
</dbReference>
<dbReference type="GO" id="GO:0004553">
    <property type="term" value="F:hydrolase activity, hydrolyzing O-glycosyl compounds"/>
    <property type="evidence" value="ECO:0007669"/>
    <property type="project" value="InterPro"/>
</dbReference>
<evidence type="ECO:0000259" key="6">
    <source>
        <dbReference type="Pfam" id="PF00150"/>
    </source>
</evidence>
<accession>A0AAU8S203</accession>